<keyword evidence="2" id="KW-1185">Reference proteome</keyword>
<dbReference type="EMBL" id="JBHUHT010000009">
    <property type="protein sequence ID" value="MFD2095473.1"/>
    <property type="molecule type" value="Genomic_DNA"/>
</dbReference>
<sequence>MDSLTEIKTILALLLETEVKSKADLKDWYELAQSVEQLASASSIELPHLVWHYLSDADIRLKEPDYGKDQIEEVQSFIDS</sequence>
<proteinExistence type="predicted"/>
<dbReference type="RefSeq" id="WP_345338641.1">
    <property type="nucleotide sequence ID" value="NZ_BAABLI010000006.1"/>
</dbReference>
<dbReference type="Proteomes" id="UP001597380">
    <property type="component" value="Unassembled WGS sequence"/>
</dbReference>
<accession>A0ABW4XMD6</accession>
<protein>
    <submittedName>
        <fullName evidence="1">Uncharacterized protein</fullName>
    </submittedName>
</protein>
<organism evidence="1 2">
    <name type="scientific">Corallincola platygyrae</name>
    <dbReference type="NCBI Taxonomy" id="1193278"/>
    <lineage>
        <taxon>Bacteria</taxon>
        <taxon>Pseudomonadati</taxon>
        <taxon>Pseudomonadota</taxon>
        <taxon>Gammaproteobacteria</taxon>
        <taxon>Alteromonadales</taxon>
        <taxon>Psychromonadaceae</taxon>
        <taxon>Corallincola</taxon>
    </lineage>
</organism>
<evidence type="ECO:0000313" key="1">
    <source>
        <dbReference type="EMBL" id="MFD2095473.1"/>
    </source>
</evidence>
<name>A0ABW4XMD6_9GAMM</name>
<gene>
    <name evidence="1" type="ORF">ACFSJ3_05700</name>
</gene>
<evidence type="ECO:0000313" key="2">
    <source>
        <dbReference type="Proteomes" id="UP001597380"/>
    </source>
</evidence>
<reference evidence="2" key="1">
    <citation type="journal article" date="2019" name="Int. J. Syst. Evol. Microbiol.">
        <title>The Global Catalogue of Microorganisms (GCM) 10K type strain sequencing project: providing services to taxonomists for standard genome sequencing and annotation.</title>
        <authorList>
            <consortium name="The Broad Institute Genomics Platform"/>
            <consortium name="The Broad Institute Genome Sequencing Center for Infectious Disease"/>
            <person name="Wu L."/>
            <person name="Ma J."/>
        </authorList>
    </citation>
    <scope>NUCLEOTIDE SEQUENCE [LARGE SCALE GENOMIC DNA]</scope>
    <source>
        <strain evidence="2">CGMCC 1.10992</strain>
    </source>
</reference>
<comment type="caution">
    <text evidence="1">The sequence shown here is derived from an EMBL/GenBank/DDBJ whole genome shotgun (WGS) entry which is preliminary data.</text>
</comment>